<dbReference type="SUPFAM" id="SSF53474">
    <property type="entry name" value="alpha/beta-Hydrolases"/>
    <property type="match status" value="1"/>
</dbReference>
<proteinExistence type="predicted"/>
<dbReference type="PATRIC" id="fig|543877.4.peg.1430"/>
<keyword evidence="5" id="KW-1185">Reference proteome</keyword>
<name>A0A0G3XA33_9SPHN</name>
<evidence type="ECO:0000313" key="4">
    <source>
        <dbReference type="EMBL" id="AKM07479.1"/>
    </source>
</evidence>
<dbReference type="Pfam" id="PF20434">
    <property type="entry name" value="BD-FAE"/>
    <property type="match status" value="1"/>
</dbReference>
<sequence length="294" mass="30676">MAAGCQPVPEGAPDASVPVASGDRFGTDAHLAPSRPDAVLRYADHPRGFAELRLPEGDGPFPLAVIFHGGCWKAGIANQAYMAPLATRWQNLGIATINVDYREVGDGGGWPGSFADWAAAGELLNRVVADYPVDPARITLVGHSAGALPAQWLAQRQDDRGPLGPRDPLAVRAAIVLDGPADVGAERAAFDALCEFSAVDPFMGGDPAAQPDRYGALGAAPLALEELLFVQAVLPAAPTAAQEAIRAGGTRLEIRANPQASHFDILTPGADAYRANEPAMLKVLRGWNPAGETL</sequence>
<dbReference type="InterPro" id="IPR029058">
    <property type="entry name" value="AB_hydrolase_fold"/>
</dbReference>
<dbReference type="KEGG" id="amx:AM2010_1407"/>
<dbReference type="EMBL" id="CP011805">
    <property type="protein sequence ID" value="AKM07479.1"/>
    <property type="molecule type" value="Genomic_DNA"/>
</dbReference>
<accession>A0A0G3XA33</accession>
<dbReference type="GO" id="GO:0016787">
    <property type="term" value="F:hydrolase activity"/>
    <property type="evidence" value="ECO:0007669"/>
    <property type="project" value="UniProtKB-KW"/>
</dbReference>
<dbReference type="Proteomes" id="UP000037643">
    <property type="component" value="Chromosome"/>
</dbReference>
<reference evidence="4 5" key="1">
    <citation type="submission" date="2015-06" db="EMBL/GenBank/DDBJ databases">
        <authorList>
            <person name="Kim K.M."/>
        </authorList>
    </citation>
    <scope>NUCLEOTIDE SEQUENCE [LARGE SCALE GENOMIC DNA]</scope>
    <source>
        <strain evidence="4 5">KCTC 22370</strain>
    </source>
</reference>
<protein>
    <recommendedName>
        <fullName evidence="3">BD-FAE-like domain-containing protein</fullName>
    </recommendedName>
</protein>
<dbReference type="InterPro" id="IPR050300">
    <property type="entry name" value="GDXG_lipolytic_enzyme"/>
</dbReference>
<evidence type="ECO:0000259" key="3">
    <source>
        <dbReference type="Pfam" id="PF20434"/>
    </source>
</evidence>
<evidence type="ECO:0000313" key="5">
    <source>
        <dbReference type="Proteomes" id="UP000037643"/>
    </source>
</evidence>
<evidence type="ECO:0000256" key="1">
    <source>
        <dbReference type="ARBA" id="ARBA00022801"/>
    </source>
</evidence>
<feature type="region of interest" description="Disordered" evidence="2">
    <location>
        <begin position="1"/>
        <end position="20"/>
    </location>
</feature>
<dbReference type="OrthoDB" id="9771666at2"/>
<dbReference type="AlphaFoldDB" id="A0A0G3XA33"/>
<feature type="domain" description="BD-FAE-like" evidence="3">
    <location>
        <begin position="57"/>
        <end position="158"/>
    </location>
</feature>
<gene>
    <name evidence="4" type="ORF">AM2010_1407</name>
</gene>
<evidence type="ECO:0000256" key="2">
    <source>
        <dbReference type="SAM" id="MobiDB-lite"/>
    </source>
</evidence>
<dbReference type="Gene3D" id="3.40.50.1820">
    <property type="entry name" value="alpha/beta hydrolase"/>
    <property type="match status" value="1"/>
</dbReference>
<dbReference type="STRING" id="543877.AM2010_1407"/>
<dbReference type="InterPro" id="IPR049492">
    <property type="entry name" value="BD-FAE-like_dom"/>
</dbReference>
<keyword evidence="1" id="KW-0378">Hydrolase</keyword>
<dbReference type="RefSeq" id="WP_053043989.1">
    <property type="nucleotide sequence ID" value="NZ_CP011805.1"/>
</dbReference>
<organism evidence="4 5">
    <name type="scientific">Pelagerythrobacter marensis</name>
    <dbReference type="NCBI Taxonomy" id="543877"/>
    <lineage>
        <taxon>Bacteria</taxon>
        <taxon>Pseudomonadati</taxon>
        <taxon>Pseudomonadota</taxon>
        <taxon>Alphaproteobacteria</taxon>
        <taxon>Sphingomonadales</taxon>
        <taxon>Erythrobacteraceae</taxon>
        <taxon>Pelagerythrobacter</taxon>
    </lineage>
</organism>
<dbReference type="PANTHER" id="PTHR48081">
    <property type="entry name" value="AB HYDROLASE SUPERFAMILY PROTEIN C4A8.06C"/>
    <property type="match status" value="1"/>
</dbReference>